<feature type="region of interest" description="Disordered" evidence="2">
    <location>
        <begin position="171"/>
        <end position="191"/>
    </location>
</feature>
<evidence type="ECO:0000313" key="4">
    <source>
        <dbReference type="Proteomes" id="UP000828390"/>
    </source>
</evidence>
<feature type="compositionally biased region" description="Basic and acidic residues" evidence="2">
    <location>
        <begin position="8"/>
        <end position="17"/>
    </location>
</feature>
<keyword evidence="1" id="KW-0175">Coiled coil</keyword>
<proteinExistence type="predicted"/>
<reference evidence="3" key="1">
    <citation type="journal article" date="2019" name="bioRxiv">
        <title>The Genome of the Zebra Mussel, Dreissena polymorpha: A Resource for Invasive Species Research.</title>
        <authorList>
            <person name="McCartney M.A."/>
            <person name="Auch B."/>
            <person name="Kono T."/>
            <person name="Mallez S."/>
            <person name="Zhang Y."/>
            <person name="Obille A."/>
            <person name="Becker A."/>
            <person name="Abrahante J.E."/>
            <person name="Garbe J."/>
            <person name="Badalamenti J.P."/>
            <person name="Herman A."/>
            <person name="Mangelson H."/>
            <person name="Liachko I."/>
            <person name="Sullivan S."/>
            <person name="Sone E.D."/>
            <person name="Koren S."/>
            <person name="Silverstein K.A.T."/>
            <person name="Beckman K.B."/>
            <person name="Gohl D.M."/>
        </authorList>
    </citation>
    <scope>NUCLEOTIDE SEQUENCE</scope>
    <source>
        <strain evidence="3">Duluth1</strain>
        <tissue evidence="3">Whole animal</tissue>
    </source>
</reference>
<dbReference type="EMBL" id="JAIWYP010000009">
    <property type="protein sequence ID" value="KAH3775043.1"/>
    <property type="molecule type" value="Genomic_DNA"/>
</dbReference>
<feature type="region of interest" description="Disordered" evidence="2">
    <location>
        <begin position="1"/>
        <end position="28"/>
    </location>
</feature>
<dbReference type="AlphaFoldDB" id="A0A9D4E8D6"/>
<evidence type="ECO:0000313" key="3">
    <source>
        <dbReference type="EMBL" id="KAH3775043.1"/>
    </source>
</evidence>
<protein>
    <submittedName>
        <fullName evidence="3">Uncharacterized protein</fullName>
    </submittedName>
</protein>
<feature type="compositionally biased region" description="Polar residues" evidence="2">
    <location>
        <begin position="181"/>
        <end position="191"/>
    </location>
</feature>
<accession>A0A9D4E8D6</accession>
<evidence type="ECO:0000256" key="2">
    <source>
        <dbReference type="SAM" id="MobiDB-lite"/>
    </source>
</evidence>
<gene>
    <name evidence="3" type="ORF">DPMN_176439</name>
</gene>
<sequence length="191" mass="21015">MSKTKTTGKSESKKRDASSPLNQADMKKVRTFSLESIPDEDHLNMSDQPSHQNIINLSNEDITRISDILKQPFDLQISNIVSSIASGVLGGLNTEIAVIKSENLTLRNQVNQLESKVADMNALIDRQNQYSHRNCLRLSGVSETQGENTDTTVTKILSAIGANISIDEIDRSHRLGKPRKSPSSIQKSPST</sequence>
<keyword evidence="4" id="KW-1185">Reference proteome</keyword>
<reference evidence="3" key="2">
    <citation type="submission" date="2020-11" db="EMBL/GenBank/DDBJ databases">
        <authorList>
            <person name="McCartney M.A."/>
            <person name="Auch B."/>
            <person name="Kono T."/>
            <person name="Mallez S."/>
            <person name="Becker A."/>
            <person name="Gohl D.M."/>
            <person name="Silverstein K.A.T."/>
            <person name="Koren S."/>
            <person name="Bechman K.B."/>
            <person name="Herman A."/>
            <person name="Abrahante J.E."/>
            <person name="Garbe J."/>
        </authorList>
    </citation>
    <scope>NUCLEOTIDE SEQUENCE</scope>
    <source>
        <strain evidence="3">Duluth1</strain>
        <tissue evidence="3">Whole animal</tissue>
    </source>
</reference>
<evidence type="ECO:0000256" key="1">
    <source>
        <dbReference type="SAM" id="Coils"/>
    </source>
</evidence>
<dbReference type="Proteomes" id="UP000828390">
    <property type="component" value="Unassembled WGS sequence"/>
</dbReference>
<feature type="coiled-coil region" evidence="1">
    <location>
        <begin position="96"/>
        <end position="123"/>
    </location>
</feature>
<comment type="caution">
    <text evidence="3">The sequence shown here is derived from an EMBL/GenBank/DDBJ whole genome shotgun (WGS) entry which is preliminary data.</text>
</comment>
<organism evidence="3 4">
    <name type="scientific">Dreissena polymorpha</name>
    <name type="common">Zebra mussel</name>
    <name type="synonym">Mytilus polymorpha</name>
    <dbReference type="NCBI Taxonomy" id="45954"/>
    <lineage>
        <taxon>Eukaryota</taxon>
        <taxon>Metazoa</taxon>
        <taxon>Spiralia</taxon>
        <taxon>Lophotrochozoa</taxon>
        <taxon>Mollusca</taxon>
        <taxon>Bivalvia</taxon>
        <taxon>Autobranchia</taxon>
        <taxon>Heteroconchia</taxon>
        <taxon>Euheterodonta</taxon>
        <taxon>Imparidentia</taxon>
        <taxon>Neoheterodontei</taxon>
        <taxon>Myida</taxon>
        <taxon>Dreissenoidea</taxon>
        <taxon>Dreissenidae</taxon>
        <taxon>Dreissena</taxon>
    </lineage>
</organism>
<name>A0A9D4E8D6_DREPO</name>